<evidence type="ECO:0000256" key="1">
    <source>
        <dbReference type="ARBA" id="ARBA00004613"/>
    </source>
</evidence>
<dbReference type="GO" id="GO:0034597">
    <property type="term" value="F:phosphatidylinositol-4,5-bisphosphate 4-phosphatase activity"/>
    <property type="evidence" value="ECO:0007669"/>
    <property type="project" value="UniProtKB-EC"/>
</dbReference>
<reference evidence="6" key="1">
    <citation type="journal article" date="2017" name="Appl. Environ. Microbiol.">
        <title>Molecular characterization of an Endozoicomonas-like organism causing infection in king scallop Pecten maximus L.</title>
        <authorList>
            <person name="Cano I."/>
            <person name="van Aerle R."/>
            <person name="Ross S."/>
            <person name="Verner-Jeffreys D.W."/>
            <person name="Paley R.K."/>
            <person name="Rimmer G."/>
            <person name="Ryder D."/>
            <person name="Hooper P."/>
            <person name="Stone D."/>
            <person name="Feist S.W."/>
        </authorList>
    </citation>
    <scope>NUCLEOTIDE SEQUENCE</scope>
</reference>
<dbReference type="InterPro" id="IPR008108">
    <property type="entry name" value="IpgD/SopB"/>
</dbReference>
<sequence>MDSTGKPSGEEGSRLSYDFPEQEDSNTEVPSQSTGKTVKGHRVRKAEEQVNFLLNGDRESGSIDGSTSLGQRRIVGFHAYEQLRQVRRAHMFCLLHQKKHWQKVLDYTTGKTHKQPVVPFRIFYRNRKGQKSYVIAESQLLESPSEKKKYLRRRLGNIFSAYASSSSSSSPSSDELKRLQQTYRRQKQSFIQEHDPKLLHDVPPVPCPLRYALKMNTESGIHQSVSGFQLEHKKKAEESVDPALYVRFRDLEEACCQLLTESPVSEASVREWSSRADFVQKQLQVLVDQTEGTGSGGYERRRLNQLLLSINECRQILMHRLQNTPHSQVNQLKVKVLYLGVACNEIRKYLQKNTSPSARQCYEDLYSQREALIREQSTASSTRPVSRQAIKSLGSHLEYLAKKLTKAGVKVSKSDMKHAVSKELGTREWPVLEKPMLLTAGSRMCRLQQRIVPACQLQCPVFGSVERKKEDIFAKSYQGKGVTSHASDNIHHATNLQVSELKDRETGNTWLSVIRHGVHSPYGHEKHSESRHSGAVNRAKEAVTAALAMKPELIRQALQGKTVDLLMTSVSLLTPDKLRQMMDKKMDERPMLEDQLMAYKQLSKQQPLPLIITLPDGNKATVSVNLTLLPFNMGVNGYAIDALSDAVVGWNLSDQVNKNSLQQLVGSLDVNDPIGGLAGDFLSRYEDHPDSEPIIALVQQIREIFTSKAHHKGKGGAYKLSARLIVLSQLIGAVPATNCKSGKDRTSMSVVTAEALIAYIRQYNKVPDWRQLTDVDKHMVRELALQGSHHRIQEWNTGAPGFKIQRKILQAYVKDEASQDCIQGLSDAVSG</sequence>
<evidence type="ECO:0000256" key="3">
    <source>
        <dbReference type="ARBA" id="ARBA00022801"/>
    </source>
</evidence>
<dbReference type="PRINTS" id="PR01734">
    <property type="entry name" value="TYPE3OMBPROT"/>
</dbReference>
<comment type="subcellular location">
    <subcellularLocation>
        <location evidence="1">Secreted</location>
    </subcellularLocation>
</comment>
<feature type="region of interest" description="Disordered" evidence="5">
    <location>
        <begin position="1"/>
        <end position="42"/>
    </location>
</feature>
<evidence type="ECO:0000313" key="6">
    <source>
        <dbReference type="EMBL" id="PJE79968.1"/>
    </source>
</evidence>
<gene>
    <name evidence="6" type="primary">ipgD</name>
    <name evidence="6" type="ORF">CI610_01061</name>
</gene>
<keyword evidence="2" id="KW-0964">Secreted</keyword>
<keyword evidence="4" id="KW-0843">Virulence</keyword>
<dbReference type="AlphaFoldDB" id="A0A2H9TA20"/>
<evidence type="ECO:0000256" key="2">
    <source>
        <dbReference type="ARBA" id="ARBA00022525"/>
    </source>
</evidence>
<dbReference type="EC" id="3.1.3.78" evidence="6"/>
<organism evidence="6">
    <name type="scientific">invertebrate metagenome</name>
    <dbReference type="NCBI Taxonomy" id="1711999"/>
    <lineage>
        <taxon>unclassified sequences</taxon>
        <taxon>metagenomes</taxon>
        <taxon>organismal metagenomes</taxon>
    </lineage>
</organism>
<accession>A0A2H9TA20</accession>
<dbReference type="Pfam" id="PF05925">
    <property type="entry name" value="IpgD"/>
    <property type="match status" value="1"/>
</dbReference>
<keyword evidence="3 6" id="KW-0378">Hydrolase</keyword>
<protein>
    <submittedName>
        <fullName evidence="6">Inositol phosphate phosphatase IpgD</fullName>
        <ecNumber evidence="6">3.1.3.78</ecNumber>
    </submittedName>
</protein>
<feature type="compositionally biased region" description="Polar residues" evidence="5">
    <location>
        <begin position="27"/>
        <end position="36"/>
    </location>
</feature>
<comment type="caution">
    <text evidence="6">The sequence shown here is derived from an EMBL/GenBank/DDBJ whole genome shotgun (WGS) entry which is preliminary data.</text>
</comment>
<dbReference type="EMBL" id="NSIT01000039">
    <property type="protein sequence ID" value="PJE79968.1"/>
    <property type="molecule type" value="Genomic_DNA"/>
</dbReference>
<proteinExistence type="predicted"/>
<evidence type="ECO:0000256" key="5">
    <source>
        <dbReference type="SAM" id="MobiDB-lite"/>
    </source>
</evidence>
<name>A0A2H9TA20_9ZZZZ</name>
<dbReference type="GO" id="GO:0005576">
    <property type="term" value="C:extracellular region"/>
    <property type="evidence" value="ECO:0007669"/>
    <property type="project" value="UniProtKB-SubCell"/>
</dbReference>
<evidence type="ECO:0000256" key="4">
    <source>
        <dbReference type="ARBA" id="ARBA00023026"/>
    </source>
</evidence>